<comment type="caution">
    <text evidence="4">The sequence shown here is derived from an EMBL/GenBank/DDBJ whole genome shotgun (WGS) entry which is preliminary data.</text>
</comment>
<proteinExistence type="predicted"/>
<organism evidence="4 5">
    <name type="scientific">Flavobacterium bernardetii</name>
    <dbReference type="NCBI Taxonomy" id="2813823"/>
    <lineage>
        <taxon>Bacteria</taxon>
        <taxon>Pseudomonadati</taxon>
        <taxon>Bacteroidota</taxon>
        <taxon>Flavobacteriia</taxon>
        <taxon>Flavobacteriales</taxon>
        <taxon>Flavobacteriaceae</taxon>
        <taxon>Flavobacterium</taxon>
    </lineage>
</organism>
<dbReference type="PANTHER" id="PTHR33055:SF3">
    <property type="entry name" value="PUTATIVE TRANSPOSASE FOR IS117-RELATED"/>
    <property type="match status" value="1"/>
</dbReference>
<evidence type="ECO:0000313" key="4">
    <source>
        <dbReference type="EMBL" id="MBC5836155.1"/>
    </source>
</evidence>
<dbReference type="Pfam" id="PF01548">
    <property type="entry name" value="DEDD_Tnp_IS110"/>
    <property type="match status" value="1"/>
</dbReference>
<feature type="coiled-coil region" evidence="1">
    <location>
        <begin position="163"/>
        <end position="190"/>
    </location>
</feature>
<keyword evidence="1" id="KW-0175">Coiled coil</keyword>
<dbReference type="InterPro" id="IPR047650">
    <property type="entry name" value="Transpos_IS110"/>
</dbReference>
<dbReference type="Pfam" id="PF02371">
    <property type="entry name" value="Transposase_20"/>
    <property type="match status" value="1"/>
</dbReference>
<dbReference type="EMBL" id="JACRUN010000011">
    <property type="protein sequence ID" value="MBC5836155.1"/>
    <property type="molecule type" value="Genomic_DNA"/>
</dbReference>
<accession>A0ABR7J248</accession>
<protein>
    <submittedName>
        <fullName evidence="4">IS110 family transposase</fullName>
    </submittedName>
</protein>
<feature type="domain" description="Transposase IS116/IS110/IS902 C-terminal" evidence="3">
    <location>
        <begin position="198"/>
        <end position="282"/>
    </location>
</feature>
<evidence type="ECO:0000313" key="5">
    <source>
        <dbReference type="Proteomes" id="UP000605990"/>
    </source>
</evidence>
<reference evidence="4 5" key="1">
    <citation type="submission" date="2020-08" db="EMBL/GenBank/DDBJ databases">
        <title>Description of novel Flavobacterium F-408 isolate.</title>
        <authorList>
            <person name="Saticioglu I.B."/>
            <person name="Duman M."/>
            <person name="Altun S."/>
        </authorList>
    </citation>
    <scope>NUCLEOTIDE SEQUENCE [LARGE SCALE GENOMIC DNA]</scope>
    <source>
        <strain evidence="4 5">F-408</strain>
    </source>
</reference>
<name>A0ABR7J248_9FLAO</name>
<sequence>MIKKCNYVGIDISKLSFDVALKNEEEKYSHYKFSNDLKGFKALLKLIRGSQSICVMEASGPYYLNLATYLNKQGIGVCVINPLVIRRFCQMRMMRAKTDKKDAQMIAEYGKTETPNQWNPEADYVLELKQMQAYVEQLNKNRTGFIRQKEAFSFNSAPSTLVIKGLCKMIKAIEKEIQLIEEKMEALIKIEHQNLFNQLQSIPGIGRKTALALIVLSAGFTKFENAKQLCSYVGLSPRIFESGTSVKGKSRICKMGMSRIRAMLYVCSWAAKKYNKACIELYDRLVAKGKPKKVALIAVVNKLLKQAFALATKNEFYLEIN</sequence>
<dbReference type="PANTHER" id="PTHR33055">
    <property type="entry name" value="TRANSPOSASE FOR INSERTION SEQUENCE ELEMENT IS1111A"/>
    <property type="match status" value="1"/>
</dbReference>
<evidence type="ECO:0000259" key="2">
    <source>
        <dbReference type="Pfam" id="PF01548"/>
    </source>
</evidence>
<evidence type="ECO:0000256" key="1">
    <source>
        <dbReference type="SAM" id="Coils"/>
    </source>
</evidence>
<gene>
    <name evidence="4" type="ORF">H8R27_14785</name>
</gene>
<dbReference type="Proteomes" id="UP000605990">
    <property type="component" value="Unassembled WGS sequence"/>
</dbReference>
<dbReference type="InterPro" id="IPR002525">
    <property type="entry name" value="Transp_IS110-like_N"/>
</dbReference>
<dbReference type="RefSeq" id="WP_166131376.1">
    <property type="nucleotide sequence ID" value="NZ_JAANOQ010000010.1"/>
</dbReference>
<keyword evidence="5" id="KW-1185">Reference proteome</keyword>
<dbReference type="InterPro" id="IPR003346">
    <property type="entry name" value="Transposase_20"/>
</dbReference>
<evidence type="ECO:0000259" key="3">
    <source>
        <dbReference type="Pfam" id="PF02371"/>
    </source>
</evidence>
<feature type="domain" description="Transposase IS110-like N-terminal" evidence="2">
    <location>
        <begin position="8"/>
        <end position="148"/>
    </location>
</feature>